<dbReference type="PANTHER" id="PTHR11829:SF411">
    <property type="entry name" value="FORKHEAD BOX PROTEIN L2"/>
    <property type="match status" value="1"/>
</dbReference>
<keyword evidence="3 6" id="KW-0238">DNA-binding</keyword>
<dbReference type="Gene3D" id="1.10.10.10">
    <property type="entry name" value="Winged helix-like DNA-binding domain superfamily/Winged helix DNA-binding domain"/>
    <property type="match status" value="1"/>
</dbReference>
<dbReference type="EMBL" id="AJ585266">
    <property type="protein sequence ID" value="CAE51212.1"/>
    <property type="molecule type" value="mRNA"/>
</dbReference>
<dbReference type="GO" id="GO:0030154">
    <property type="term" value="P:cell differentiation"/>
    <property type="evidence" value="ECO:0007669"/>
    <property type="project" value="TreeGrafter"/>
</dbReference>
<dbReference type="CDD" id="cd20028">
    <property type="entry name" value="FH_FOXL2"/>
    <property type="match status" value="1"/>
</dbReference>
<dbReference type="InterPro" id="IPR036390">
    <property type="entry name" value="WH_DNA-bd_sf"/>
</dbReference>
<feature type="domain" description="Fork-head" evidence="7">
    <location>
        <begin position="37"/>
        <end position="130"/>
    </location>
</feature>
<dbReference type="GO" id="GO:0005634">
    <property type="term" value="C:nucleus"/>
    <property type="evidence" value="ECO:0007669"/>
    <property type="project" value="UniProtKB-SubCell"/>
</dbReference>
<dbReference type="InterPro" id="IPR047515">
    <property type="entry name" value="FH_FOXL2"/>
</dbReference>
<dbReference type="PRINTS" id="PR00053">
    <property type="entry name" value="FORKHEAD"/>
</dbReference>
<feature type="DNA-binding region" description="Fork-head" evidence="6">
    <location>
        <begin position="37"/>
        <end position="130"/>
    </location>
</feature>
<dbReference type="PROSITE" id="PS00658">
    <property type="entry name" value="FORK_HEAD_2"/>
    <property type="match status" value="1"/>
</dbReference>
<evidence type="ECO:0000259" key="7">
    <source>
        <dbReference type="PROSITE" id="PS50039"/>
    </source>
</evidence>
<protein>
    <submittedName>
        <fullName evidence="8">Forkhead foxL2</fullName>
    </submittedName>
</protein>
<accession>Q6EWM7</accession>
<dbReference type="PROSITE" id="PS50039">
    <property type="entry name" value="FORK_HEAD_3"/>
    <property type="match status" value="1"/>
</dbReference>
<dbReference type="SMART" id="SM00339">
    <property type="entry name" value="FH"/>
    <property type="match status" value="1"/>
</dbReference>
<evidence type="ECO:0000256" key="6">
    <source>
        <dbReference type="PROSITE-ProRule" id="PRU00089"/>
    </source>
</evidence>
<dbReference type="PANTHER" id="PTHR11829">
    <property type="entry name" value="FORKHEAD BOX PROTEIN"/>
    <property type="match status" value="1"/>
</dbReference>
<dbReference type="InterPro" id="IPR036388">
    <property type="entry name" value="WH-like_DNA-bd_sf"/>
</dbReference>
<dbReference type="AlphaFoldDB" id="Q6EWM7"/>
<evidence type="ECO:0000256" key="5">
    <source>
        <dbReference type="ARBA" id="ARBA00023242"/>
    </source>
</evidence>
<reference evidence="8" key="1">
    <citation type="journal article" date="2004" name="Gene">
        <title>Isolation and characterization of five Fox (Forkhead) genes from the sponge Suberites domuncula.</title>
        <authorList>
            <person name="Adell T."/>
            <person name="Muller W.E."/>
        </authorList>
    </citation>
    <scope>NUCLEOTIDE SEQUENCE</scope>
</reference>
<comment type="subcellular location">
    <subcellularLocation>
        <location evidence="1 6">Nucleus</location>
    </subcellularLocation>
</comment>
<dbReference type="InterPro" id="IPR050211">
    <property type="entry name" value="FOX_domain-containing"/>
</dbReference>
<dbReference type="GO" id="GO:0000978">
    <property type="term" value="F:RNA polymerase II cis-regulatory region sequence-specific DNA binding"/>
    <property type="evidence" value="ECO:0007669"/>
    <property type="project" value="TreeGrafter"/>
</dbReference>
<keyword evidence="5 6" id="KW-0539">Nucleus</keyword>
<dbReference type="FunFam" id="1.10.10.10:FF:000016">
    <property type="entry name" value="Forkhead box protein I1"/>
    <property type="match status" value="1"/>
</dbReference>
<dbReference type="InterPro" id="IPR030456">
    <property type="entry name" value="TF_fork_head_CS_2"/>
</dbReference>
<evidence type="ECO:0000313" key="8">
    <source>
        <dbReference type="EMBL" id="CAE51212.1"/>
    </source>
</evidence>
<dbReference type="SUPFAM" id="SSF46785">
    <property type="entry name" value="Winged helix' DNA-binding domain"/>
    <property type="match status" value="1"/>
</dbReference>
<dbReference type="Pfam" id="PF00250">
    <property type="entry name" value="Forkhead"/>
    <property type="match status" value="1"/>
</dbReference>
<keyword evidence="2" id="KW-0805">Transcription regulation</keyword>
<dbReference type="GO" id="GO:0000981">
    <property type="term" value="F:DNA-binding transcription factor activity, RNA polymerase II-specific"/>
    <property type="evidence" value="ECO:0007669"/>
    <property type="project" value="TreeGrafter"/>
</dbReference>
<dbReference type="GO" id="GO:0009653">
    <property type="term" value="P:anatomical structure morphogenesis"/>
    <property type="evidence" value="ECO:0007669"/>
    <property type="project" value="TreeGrafter"/>
</dbReference>
<sequence>MGMEGYPKPASNASVERLKKSLFAAVNTESDRNEDVKPPYSYVALIAMSIAKSPDKRLTLSGIYQYIMDNFPYYAKNKKGWQNSIRHNLSLNECFVKVPKEGGDRKGNYWTLDESCEEMFEKGNFKRRKRMKRPTKPQSEPKKAIYFTTGNPGAIFYEDHVGYHPYAAPAASYPPAHISPLSAATNFSWPSSYGIKNSPPSTPMTGTGICTMDTYRPYSSSYNLGTTNTSQYTMPGQSIGMYGSATYLPSPGLGLGATNGYPAYSYSGMMDAKAM</sequence>
<evidence type="ECO:0000256" key="4">
    <source>
        <dbReference type="ARBA" id="ARBA00023163"/>
    </source>
</evidence>
<dbReference type="InterPro" id="IPR001766">
    <property type="entry name" value="Fork_head_dom"/>
</dbReference>
<proteinExistence type="evidence at transcript level"/>
<gene>
    <name evidence="8" type="primary">foxL2</name>
</gene>
<evidence type="ECO:0000256" key="3">
    <source>
        <dbReference type="ARBA" id="ARBA00023125"/>
    </source>
</evidence>
<keyword evidence="4" id="KW-0804">Transcription</keyword>
<organism evidence="8">
    <name type="scientific">Suberites domuncula</name>
    <name type="common">Sponge</name>
    <dbReference type="NCBI Taxonomy" id="55567"/>
    <lineage>
        <taxon>Eukaryota</taxon>
        <taxon>Metazoa</taxon>
        <taxon>Porifera</taxon>
        <taxon>Demospongiae</taxon>
        <taxon>Heteroscleromorpha</taxon>
        <taxon>Suberitida</taxon>
        <taxon>Suberitidae</taxon>
        <taxon>Suberites</taxon>
    </lineage>
</organism>
<name>Q6EWM7_SUBDO</name>
<evidence type="ECO:0000256" key="1">
    <source>
        <dbReference type="ARBA" id="ARBA00004123"/>
    </source>
</evidence>
<evidence type="ECO:0000256" key="2">
    <source>
        <dbReference type="ARBA" id="ARBA00023015"/>
    </source>
</evidence>